<organism evidence="1 2">
    <name type="scientific">Flemingia macrophylla</name>
    <dbReference type="NCBI Taxonomy" id="520843"/>
    <lineage>
        <taxon>Eukaryota</taxon>
        <taxon>Viridiplantae</taxon>
        <taxon>Streptophyta</taxon>
        <taxon>Embryophyta</taxon>
        <taxon>Tracheophyta</taxon>
        <taxon>Spermatophyta</taxon>
        <taxon>Magnoliopsida</taxon>
        <taxon>eudicotyledons</taxon>
        <taxon>Gunneridae</taxon>
        <taxon>Pentapetalae</taxon>
        <taxon>rosids</taxon>
        <taxon>fabids</taxon>
        <taxon>Fabales</taxon>
        <taxon>Fabaceae</taxon>
        <taxon>Papilionoideae</taxon>
        <taxon>50 kb inversion clade</taxon>
        <taxon>NPAAA clade</taxon>
        <taxon>indigoferoid/millettioid clade</taxon>
        <taxon>Phaseoleae</taxon>
        <taxon>Flemingia</taxon>
    </lineage>
</organism>
<evidence type="ECO:0000313" key="2">
    <source>
        <dbReference type="Proteomes" id="UP001603857"/>
    </source>
</evidence>
<proteinExistence type="predicted"/>
<evidence type="ECO:0000313" key="1">
    <source>
        <dbReference type="EMBL" id="KAL2334848.1"/>
    </source>
</evidence>
<protein>
    <submittedName>
        <fullName evidence="1">Uncharacterized protein</fullName>
    </submittedName>
</protein>
<sequence>MAQKLEDCNLSTRIAGRILSQSITDWRYEFEENCNTVVGFGTSQPSREVPNLSVLSVRLSQATKIIFGIVTDENGIFTSGVTLCARGRTSQDQLDLV</sequence>
<keyword evidence="2" id="KW-1185">Reference proteome</keyword>
<name>A0ABD1MH56_9FABA</name>
<dbReference type="Proteomes" id="UP001603857">
    <property type="component" value="Unassembled WGS sequence"/>
</dbReference>
<reference evidence="1 2" key="1">
    <citation type="submission" date="2024-08" db="EMBL/GenBank/DDBJ databases">
        <title>Insights into the chromosomal genome structure of Flemingia macrophylla.</title>
        <authorList>
            <person name="Ding Y."/>
            <person name="Zhao Y."/>
            <person name="Bi W."/>
            <person name="Wu M."/>
            <person name="Zhao G."/>
            <person name="Gong Y."/>
            <person name="Li W."/>
            <person name="Zhang P."/>
        </authorList>
    </citation>
    <scope>NUCLEOTIDE SEQUENCE [LARGE SCALE GENOMIC DNA]</scope>
    <source>
        <strain evidence="1">DYQJB</strain>
        <tissue evidence="1">Leaf</tissue>
    </source>
</reference>
<comment type="caution">
    <text evidence="1">The sequence shown here is derived from an EMBL/GenBank/DDBJ whole genome shotgun (WGS) entry which is preliminary data.</text>
</comment>
<dbReference type="EMBL" id="JBGMDY010000005">
    <property type="protein sequence ID" value="KAL2334848.1"/>
    <property type="molecule type" value="Genomic_DNA"/>
</dbReference>
<dbReference type="AlphaFoldDB" id="A0ABD1MH56"/>
<gene>
    <name evidence="1" type="ORF">Fmac_016061</name>
</gene>
<accession>A0ABD1MH56</accession>